<dbReference type="Gene3D" id="3.40.50.1220">
    <property type="entry name" value="TPP-binding domain"/>
    <property type="match status" value="1"/>
</dbReference>
<name>A0A183IXS3_9BILA</name>
<gene>
    <name evidence="9" type="ORF">SBAD_LOCUS8421</name>
</gene>
<evidence type="ECO:0000256" key="7">
    <source>
        <dbReference type="PROSITE-ProRule" id="PRU00236"/>
    </source>
</evidence>
<evidence type="ECO:0000313" key="11">
    <source>
        <dbReference type="WBParaSite" id="SBAD_0000873101-mRNA-1"/>
    </source>
</evidence>
<dbReference type="SUPFAM" id="SSF52467">
    <property type="entry name" value="DHS-like NAD/FAD-binding domain"/>
    <property type="match status" value="1"/>
</dbReference>
<feature type="binding site" evidence="7">
    <location>
        <position position="140"/>
    </location>
    <ligand>
        <name>Zn(2+)</name>
        <dbReference type="ChEBI" id="CHEBI:29105"/>
    </ligand>
</feature>
<reference evidence="9 10" key="2">
    <citation type="submission" date="2018-11" db="EMBL/GenBank/DDBJ databases">
        <authorList>
            <consortium name="Pathogen Informatics"/>
        </authorList>
    </citation>
    <scope>NUCLEOTIDE SEQUENCE [LARGE SCALE GENOMIC DNA]</scope>
</reference>
<dbReference type="EMBL" id="UZAM01011573">
    <property type="protein sequence ID" value="VDP17045.1"/>
    <property type="molecule type" value="Genomic_DNA"/>
</dbReference>
<feature type="binding site" evidence="7">
    <location>
        <position position="105"/>
    </location>
    <ligand>
        <name>Zn(2+)</name>
        <dbReference type="ChEBI" id="CHEBI:29105"/>
    </ligand>
</feature>
<evidence type="ECO:0000313" key="9">
    <source>
        <dbReference type="EMBL" id="VDP17045.1"/>
    </source>
</evidence>
<dbReference type="GO" id="GO:0070403">
    <property type="term" value="F:NAD+ binding"/>
    <property type="evidence" value="ECO:0007669"/>
    <property type="project" value="InterPro"/>
</dbReference>
<dbReference type="PANTHER" id="PTHR11085:SF12">
    <property type="entry name" value="NAD-DEPENDENT PROTEIN DEACYLASE SIRTUIN-6"/>
    <property type="match status" value="1"/>
</dbReference>
<sequence length="304" mass="33503">MSVNYAANLSPYDNKGKCGAPETLSTAFRGPNGVWTLEKKGQNPNVNVRFEDAIPTFTHLALVALEKAGYVKFLVTQNVDGLHLRSGYPRDRMSELHGNVFVEHCPVCKVNHIRLKTVPTIGRKFTGNICEWKKRSGHICRGKLRDTVLDWEDSLPTFDLTLAEYHSKLADLSVCLGSTLQIVPAGNLPTLAGKTGGKLAIVNLQATKQDNKADLIIHARVDAVMQVIMKSFGIEVADGKTADMVLRSSNGSPEMPPGLMPAVYSSFTSRGTDRQMPWKRADNVTRHELLVIQDEPLPKLLKTD</sequence>
<dbReference type="GO" id="GO:0046969">
    <property type="term" value="F:histone H3K9 deacetylase activity, NAD-dependent"/>
    <property type="evidence" value="ECO:0007669"/>
    <property type="project" value="TreeGrafter"/>
</dbReference>
<dbReference type="InterPro" id="IPR029035">
    <property type="entry name" value="DHS-like_NAD/FAD-binding_dom"/>
</dbReference>
<accession>A0A183IXS3</accession>
<organism evidence="11">
    <name type="scientific">Soboliphyme baturini</name>
    <dbReference type="NCBI Taxonomy" id="241478"/>
    <lineage>
        <taxon>Eukaryota</taxon>
        <taxon>Metazoa</taxon>
        <taxon>Ecdysozoa</taxon>
        <taxon>Nematoda</taxon>
        <taxon>Enoplea</taxon>
        <taxon>Dorylaimia</taxon>
        <taxon>Dioctophymatida</taxon>
        <taxon>Dioctophymatoidea</taxon>
        <taxon>Soboliphymatidae</taxon>
        <taxon>Soboliphyme</taxon>
    </lineage>
</organism>
<evidence type="ECO:0000256" key="2">
    <source>
        <dbReference type="ARBA" id="ARBA00022679"/>
    </source>
</evidence>
<evidence type="ECO:0000259" key="8">
    <source>
        <dbReference type="PROSITE" id="PS50305"/>
    </source>
</evidence>
<evidence type="ECO:0000256" key="5">
    <source>
        <dbReference type="ARBA" id="ARBA00023027"/>
    </source>
</evidence>
<dbReference type="GO" id="GO:0005634">
    <property type="term" value="C:nucleus"/>
    <property type="evidence" value="ECO:0007669"/>
    <property type="project" value="TreeGrafter"/>
</dbReference>
<evidence type="ECO:0000256" key="1">
    <source>
        <dbReference type="ARBA" id="ARBA00012928"/>
    </source>
</evidence>
<dbReference type="GO" id="GO:0046872">
    <property type="term" value="F:metal ion binding"/>
    <property type="evidence" value="ECO:0007669"/>
    <property type="project" value="UniProtKB-KW"/>
</dbReference>
<keyword evidence="5" id="KW-0520">NAD</keyword>
<proteinExistence type="inferred from homology"/>
<comment type="similarity">
    <text evidence="6">Belongs to the sirtuin family. Class IV subfamily.</text>
</comment>
<evidence type="ECO:0000256" key="6">
    <source>
        <dbReference type="ARBA" id="ARBA00038170"/>
    </source>
</evidence>
<dbReference type="EC" id="2.3.1.286" evidence="1"/>
<dbReference type="OrthoDB" id="2919105at2759"/>
<dbReference type="PROSITE" id="PS50305">
    <property type="entry name" value="SIRTUIN"/>
    <property type="match status" value="1"/>
</dbReference>
<dbReference type="Pfam" id="PF02146">
    <property type="entry name" value="SIR2"/>
    <property type="match status" value="1"/>
</dbReference>
<keyword evidence="3 7" id="KW-0479">Metal-binding</keyword>
<dbReference type="PANTHER" id="PTHR11085">
    <property type="entry name" value="NAD-DEPENDENT PROTEIN DEACYLASE SIRTUIN-5, MITOCHONDRIAL-RELATED"/>
    <property type="match status" value="1"/>
</dbReference>
<keyword evidence="2" id="KW-0808">Transferase</keyword>
<evidence type="ECO:0000313" key="10">
    <source>
        <dbReference type="Proteomes" id="UP000270296"/>
    </source>
</evidence>
<reference evidence="11" key="1">
    <citation type="submission" date="2016-06" db="UniProtKB">
        <authorList>
            <consortium name="WormBaseParasite"/>
        </authorList>
    </citation>
    <scope>IDENTIFICATION</scope>
</reference>
<feature type="binding site" evidence="7">
    <location>
        <position position="108"/>
    </location>
    <ligand>
        <name>Zn(2+)</name>
        <dbReference type="ChEBI" id="CHEBI:29105"/>
    </ligand>
</feature>
<dbReference type="WBParaSite" id="SBAD_0000873101-mRNA-1">
    <property type="protein sequence ID" value="SBAD_0000873101-mRNA-1"/>
    <property type="gene ID" value="SBAD_0000873101"/>
</dbReference>
<dbReference type="GO" id="GO:0000122">
    <property type="term" value="P:negative regulation of transcription by RNA polymerase II"/>
    <property type="evidence" value="ECO:0007669"/>
    <property type="project" value="TreeGrafter"/>
</dbReference>
<feature type="domain" description="Deacetylase sirtuin-type" evidence="8">
    <location>
        <begin position="1"/>
        <end position="235"/>
    </location>
</feature>
<evidence type="ECO:0000256" key="4">
    <source>
        <dbReference type="ARBA" id="ARBA00022833"/>
    </source>
</evidence>
<dbReference type="Gene3D" id="2.20.28.200">
    <property type="match status" value="1"/>
</dbReference>
<dbReference type="AlphaFoldDB" id="A0A183IXS3"/>
<keyword evidence="4 7" id="KW-0862">Zinc</keyword>
<feature type="active site" description="Proton acceptor" evidence="7">
    <location>
        <position position="97"/>
    </location>
</feature>
<dbReference type="InterPro" id="IPR026590">
    <property type="entry name" value="Ssirtuin_cat_dom"/>
</dbReference>
<keyword evidence="10" id="KW-1185">Reference proteome</keyword>
<evidence type="ECO:0000256" key="3">
    <source>
        <dbReference type="ARBA" id="ARBA00022723"/>
    </source>
</evidence>
<protein>
    <recommendedName>
        <fullName evidence="1">protein acetyllysine N-acetyltransferase</fullName>
        <ecNumber evidence="1">2.3.1.286</ecNumber>
    </recommendedName>
</protein>
<feature type="binding site" evidence="7">
    <location>
        <position position="130"/>
    </location>
    <ligand>
        <name>Zn(2+)</name>
        <dbReference type="ChEBI" id="CHEBI:29105"/>
    </ligand>
</feature>
<dbReference type="InterPro" id="IPR003000">
    <property type="entry name" value="Sirtuin"/>
</dbReference>
<dbReference type="InterPro" id="IPR050134">
    <property type="entry name" value="NAD-dep_sirtuin_deacylases"/>
</dbReference>
<dbReference type="Proteomes" id="UP000270296">
    <property type="component" value="Unassembled WGS sequence"/>
</dbReference>
<dbReference type="GO" id="GO:0003714">
    <property type="term" value="F:transcription corepressor activity"/>
    <property type="evidence" value="ECO:0007669"/>
    <property type="project" value="TreeGrafter"/>
</dbReference>